<dbReference type="InterPro" id="IPR023389">
    <property type="entry name" value="DOPA-like_sf"/>
</dbReference>
<dbReference type="Proteomes" id="UP000664521">
    <property type="component" value="Unassembled WGS sequence"/>
</dbReference>
<protein>
    <recommendedName>
        <fullName evidence="3">DOPA-like domain-containing protein</fullName>
    </recommendedName>
</protein>
<dbReference type="PANTHER" id="PTHR36423">
    <property type="entry name" value="AFR070WP"/>
    <property type="match status" value="1"/>
</dbReference>
<reference evidence="1" key="1">
    <citation type="submission" date="2021-03" db="EMBL/GenBank/DDBJ databases">
        <authorList>
            <person name="Tagirdzhanova G."/>
        </authorList>
    </citation>
    <scope>NUCLEOTIDE SEQUENCE</scope>
</reference>
<evidence type="ECO:0000313" key="1">
    <source>
        <dbReference type="EMBL" id="CAF9909112.1"/>
    </source>
</evidence>
<dbReference type="AlphaFoldDB" id="A0A8H3HZM3"/>
<dbReference type="EMBL" id="CAJPDS010000007">
    <property type="protein sequence ID" value="CAF9909112.1"/>
    <property type="molecule type" value="Genomic_DNA"/>
</dbReference>
<evidence type="ECO:0000313" key="2">
    <source>
        <dbReference type="Proteomes" id="UP000664521"/>
    </source>
</evidence>
<dbReference type="Gene3D" id="3.30.70.1240">
    <property type="entry name" value="DOPA-like domains"/>
    <property type="match status" value="1"/>
</dbReference>
<proteinExistence type="predicted"/>
<dbReference type="InterPro" id="IPR014980">
    <property type="entry name" value="DOPA_dioxygen"/>
</dbReference>
<gene>
    <name evidence="1" type="ORF">HETSPECPRED_008836</name>
</gene>
<name>A0A8H3HZM3_9LECA</name>
<comment type="caution">
    <text evidence="1">The sequence shown here is derived from an EMBL/GenBank/DDBJ whole genome shotgun (WGS) entry which is preliminary data.</text>
</comment>
<dbReference type="SUPFAM" id="SSF143410">
    <property type="entry name" value="DOPA-like"/>
    <property type="match status" value="1"/>
</dbReference>
<dbReference type="Pfam" id="PF08883">
    <property type="entry name" value="DOPA_dioxygen"/>
    <property type="match status" value="1"/>
</dbReference>
<dbReference type="PANTHER" id="PTHR36423:SF2">
    <property type="entry name" value="AFR070WP"/>
    <property type="match status" value="1"/>
</dbReference>
<accession>A0A8H3HZM3</accession>
<dbReference type="OrthoDB" id="9970095at2759"/>
<keyword evidence="2" id="KW-1185">Reference proteome</keyword>
<sequence>MDSPPMTTNASPLEGWEHLLPTLTDTMNADKSCINPNRGVISSAYSSFVKPVRNDLYGGFDFHVYFNKVDGSTHIAAEYKYASELFQRVRLEFPELRIYQPVMAPIGPHPIPMFEINILTPAQFGAFFPWMVVNHGPLSVLVHPQTGDGLKEHTELATWLGKKLELNLGIFDAMTQVFSKLTLFKQQQEDN</sequence>
<organism evidence="1 2">
    <name type="scientific">Heterodermia speciosa</name>
    <dbReference type="NCBI Taxonomy" id="116794"/>
    <lineage>
        <taxon>Eukaryota</taxon>
        <taxon>Fungi</taxon>
        <taxon>Dikarya</taxon>
        <taxon>Ascomycota</taxon>
        <taxon>Pezizomycotina</taxon>
        <taxon>Lecanoromycetes</taxon>
        <taxon>OSLEUM clade</taxon>
        <taxon>Lecanoromycetidae</taxon>
        <taxon>Caliciales</taxon>
        <taxon>Physciaceae</taxon>
        <taxon>Heterodermia</taxon>
    </lineage>
</organism>
<evidence type="ECO:0008006" key="3">
    <source>
        <dbReference type="Google" id="ProtNLM"/>
    </source>
</evidence>